<sequence>MALFTRMIIGPVKAIERMINRLGTGRTIANNIERFKGPRELRTITAVIWLSERLAWLESQRHEFLRHT</sequence>
<dbReference type="EMBL" id="JAGETQ010000163">
    <property type="protein sequence ID" value="MBO1916604.1"/>
    <property type="molecule type" value="Genomic_DNA"/>
</dbReference>
<reference evidence="1" key="1">
    <citation type="submission" date="2021-03" db="EMBL/GenBank/DDBJ databases">
        <title>Molecular epidemiology and mechanisms of colistin and carbapenem resistance in Enterobacteriaceae from clinical isolates, the environment and porcine samples in Pretoria, South Africa.</title>
        <authorList>
            <person name="Bogoshi D."/>
            <person name="Mbelle N.M."/>
            <person name="Naidoo V."/>
            <person name="Osei Sekyere J."/>
        </authorList>
    </citation>
    <scope>NUCLEOTIDE SEQUENCE</scope>
    <source>
        <strain evidence="1">C052</strain>
    </source>
</reference>
<gene>
    <name evidence="1" type="ORF">J4727_18190</name>
</gene>
<accession>A0A939NBF6</accession>
<dbReference type="AlphaFoldDB" id="A0A939NBF6"/>
<evidence type="ECO:0000313" key="2">
    <source>
        <dbReference type="Proteomes" id="UP000664477"/>
    </source>
</evidence>
<organism evidence="1 2">
    <name type="scientific">Providencia rettgeri</name>
    <dbReference type="NCBI Taxonomy" id="587"/>
    <lineage>
        <taxon>Bacteria</taxon>
        <taxon>Pseudomonadati</taxon>
        <taxon>Pseudomonadota</taxon>
        <taxon>Gammaproteobacteria</taxon>
        <taxon>Enterobacterales</taxon>
        <taxon>Morganellaceae</taxon>
        <taxon>Providencia</taxon>
    </lineage>
</organism>
<dbReference type="Proteomes" id="UP000664477">
    <property type="component" value="Unassembled WGS sequence"/>
</dbReference>
<proteinExistence type="predicted"/>
<protein>
    <submittedName>
        <fullName evidence="1">Uncharacterized protein</fullName>
    </submittedName>
</protein>
<evidence type="ECO:0000313" key="1">
    <source>
        <dbReference type="EMBL" id="MBO1916604.1"/>
    </source>
</evidence>
<name>A0A939NBF6_PRORE</name>
<comment type="caution">
    <text evidence="1">The sequence shown here is derived from an EMBL/GenBank/DDBJ whole genome shotgun (WGS) entry which is preliminary data.</text>
</comment>